<dbReference type="SUPFAM" id="SSF47413">
    <property type="entry name" value="lambda repressor-like DNA-binding domains"/>
    <property type="match status" value="1"/>
</dbReference>
<dbReference type="SMART" id="SM00530">
    <property type="entry name" value="HTH_XRE"/>
    <property type="match status" value="1"/>
</dbReference>
<evidence type="ECO:0000313" key="4">
    <source>
        <dbReference type="EMBL" id="MCK7611935.1"/>
    </source>
</evidence>
<name>A0ABT0GSW6_9HYPH</name>
<dbReference type="CDD" id="cd00093">
    <property type="entry name" value="HTH_XRE"/>
    <property type="match status" value="1"/>
</dbReference>
<dbReference type="PANTHER" id="PTHR46797">
    <property type="entry name" value="HTH-TYPE TRANSCRIPTIONAL REGULATOR"/>
    <property type="match status" value="1"/>
</dbReference>
<dbReference type="InterPro" id="IPR050807">
    <property type="entry name" value="TransReg_Diox_bact_type"/>
</dbReference>
<protein>
    <submittedName>
        <fullName evidence="4">Cupin domain-containing protein</fullName>
    </submittedName>
</protein>
<dbReference type="SUPFAM" id="SSF51182">
    <property type="entry name" value="RmlC-like cupins"/>
    <property type="match status" value="1"/>
</dbReference>
<dbReference type="InterPro" id="IPR014710">
    <property type="entry name" value="RmlC-like_jellyroll"/>
</dbReference>
<dbReference type="RefSeq" id="WP_248152622.1">
    <property type="nucleotide sequence ID" value="NZ_JALNMJ010000003.1"/>
</dbReference>
<gene>
    <name evidence="4" type="ORF">M0H32_07165</name>
</gene>
<dbReference type="EMBL" id="JALNMJ010000003">
    <property type="protein sequence ID" value="MCK7611935.1"/>
    <property type="molecule type" value="Genomic_DNA"/>
</dbReference>
<organism evidence="4 5">
    <name type="scientific">Roseibium sediminicola</name>
    <dbReference type="NCBI Taxonomy" id="2933272"/>
    <lineage>
        <taxon>Bacteria</taxon>
        <taxon>Pseudomonadati</taxon>
        <taxon>Pseudomonadota</taxon>
        <taxon>Alphaproteobacteria</taxon>
        <taxon>Hyphomicrobiales</taxon>
        <taxon>Stappiaceae</taxon>
        <taxon>Roseibium</taxon>
    </lineage>
</organism>
<dbReference type="Pfam" id="PF01381">
    <property type="entry name" value="HTH_3"/>
    <property type="match status" value="1"/>
</dbReference>
<dbReference type="PROSITE" id="PS50943">
    <property type="entry name" value="HTH_CROC1"/>
    <property type="match status" value="1"/>
</dbReference>
<dbReference type="InterPro" id="IPR013096">
    <property type="entry name" value="Cupin_2"/>
</dbReference>
<evidence type="ECO:0000256" key="2">
    <source>
        <dbReference type="SAM" id="MobiDB-lite"/>
    </source>
</evidence>
<evidence type="ECO:0000256" key="1">
    <source>
        <dbReference type="ARBA" id="ARBA00023125"/>
    </source>
</evidence>
<dbReference type="Gene3D" id="1.10.260.40">
    <property type="entry name" value="lambda repressor-like DNA-binding domains"/>
    <property type="match status" value="1"/>
</dbReference>
<feature type="compositionally biased region" description="Polar residues" evidence="2">
    <location>
        <begin position="212"/>
        <end position="224"/>
    </location>
</feature>
<comment type="caution">
    <text evidence="4">The sequence shown here is derived from an EMBL/GenBank/DDBJ whole genome shotgun (WGS) entry which is preliminary data.</text>
</comment>
<reference evidence="4" key="1">
    <citation type="submission" date="2022-04" db="EMBL/GenBank/DDBJ databases">
        <title>Roseibium sp. CAU 1639 isolated from mud.</title>
        <authorList>
            <person name="Kim W."/>
        </authorList>
    </citation>
    <scope>NUCLEOTIDE SEQUENCE</scope>
    <source>
        <strain evidence="4">CAU 1639</strain>
    </source>
</reference>
<dbReference type="CDD" id="cd02209">
    <property type="entry name" value="cupin_XRE_C"/>
    <property type="match status" value="1"/>
</dbReference>
<dbReference type="InterPro" id="IPR011051">
    <property type="entry name" value="RmlC_Cupin_sf"/>
</dbReference>
<keyword evidence="1" id="KW-0238">DNA-binding</keyword>
<feature type="domain" description="HTH cro/C1-type" evidence="3">
    <location>
        <begin position="20"/>
        <end position="74"/>
    </location>
</feature>
<dbReference type="Pfam" id="PF07883">
    <property type="entry name" value="Cupin_2"/>
    <property type="match status" value="1"/>
</dbReference>
<proteinExistence type="predicted"/>
<dbReference type="InterPro" id="IPR001387">
    <property type="entry name" value="Cro/C1-type_HTH"/>
</dbReference>
<feature type="region of interest" description="Disordered" evidence="2">
    <location>
        <begin position="199"/>
        <end position="224"/>
    </location>
</feature>
<dbReference type="Proteomes" id="UP001431221">
    <property type="component" value="Unassembled WGS sequence"/>
</dbReference>
<dbReference type="Gene3D" id="2.60.120.10">
    <property type="entry name" value="Jelly Rolls"/>
    <property type="match status" value="1"/>
</dbReference>
<evidence type="ECO:0000259" key="3">
    <source>
        <dbReference type="PROSITE" id="PS50943"/>
    </source>
</evidence>
<sequence length="224" mass="24054">MSSSTARTATDTETRVGTLIRARRKQLGLTLQQLGDASNLSVGYLSQVERDHATPTLGSLAGIARALGVGLDYFVAQPRAQDALTRSGSRPHFSISGSTVSYERLATEFPGSQLSSFILTVPPGYASETVSHEGEELIYILEGSITQFLDGEAMVMTAGDSLHYRGNTPHAWSNPNEAPARILWTGTLTIFNAGDEKTSRIELVSPDKTGAETPQSNNKNKTQP</sequence>
<dbReference type="InterPro" id="IPR010982">
    <property type="entry name" value="Lambda_DNA-bd_dom_sf"/>
</dbReference>
<accession>A0ABT0GSW6</accession>
<dbReference type="PANTHER" id="PTHR46797:SF1">
    <property type="entry name" value="METHYLPHOSPHONATE SYNTHASE"/>
    <property type="match status" value="1"/>
</dbReference>
<keyword evidence="5" id="KW-1185">Reference proteome</keyword>
<evidence type="ECO:0000313" key="5">
    <source>
        <dbReference type="Proteomes" id="UP001431221"/>
    </source>
</evidence>